<proteinExistence type="predicted"/>
<feature type="domain" description="HTH lacI-type" evidence="1">
    <location>
        <begin position="1"/>
        <end position="36"/>
    </location>
</feature>
<dbReference type="Proteomes" id="UP001629462">
    <property type="component" value="Unassembled WGS sequence"/>
</dbReference>
<evidence type="ECO:0000313" key="3">
    <source>
        <dbReference type="Proteomes" id="UP001629462"/>
    </source>
</evidence>
<comment type="caution">
    <text evidence="2">The sequence shown here is derived from an EMBL/GenBank/DDBJ whole genome shotgun (WGS) entry which is preliminary data.</text>
</comment>
<dbReference type="InterPro" id="IPR010982">
    <property type="entry name" value="Lambda_DNA-bd_dom_sf"/>
</dbReference>
<name>A0ABW9CZ19_9BURK</name>
<gene>
    <name evidence="2" type="ORF">PQR08_37345</name>
</gene>
<evidence type="ECO:0000259" key="1">
    <source>
        <dbReference type="Pfam" id="PF00356"/>
    </source>
</evidence>
<dbReference type="EMBL" id="JAQQDB010000071">
    <property type="protein sequence ID" value="MFM0523093.1"/>
    <property type="molecule type" value="Genomic_DNA"/>
</dbReference>
<dbReference type="Gene3D" id="1.10.260.40">
    <property type="entry name" value="lambda repressor-like DNA-binding domains"/>
    <property type="match status" value="1"/>
</dbReference>
<reference evidence="2 3" key="1">
    <citation type="journal article" date="2024" name="Chem. Sci.">
        <title>Discovery of megapolipeptins by genome mining of a Burkholderiales bacteria collection.</title>
        <authorList>
            <person name="Paulo B.S."/>
            <person name="Recchia M.J.J."/>
            <person name="Lee S."/>
            <person name="Fergusson C.H."/>
            <person name="Romanowski S.B."/>
            <person name="Hernandez A."/>
            <person name="Krull N."/>
            <person name="Liu D.Y."/>
            <person name="Cavanagh H."/>
            <person name="Bos A."/>
            <person name="Gray C.A."/>
            <person name="Murphy B.T."/>
            <person name="Linington R.G."/>
            <person name="Eustaquio A.S."/>
        </authorList>
    </citation>
    <scope>NUCLEOTIDE SEQUENCE [LARGE SCALE GENOMIC DNA]</scope>
    <source>
        <strain evidence="2 3">RL17-374-BIF-D</strain>
    </source>
</reference>
<sequence length="38" mass="4041">MQDAARLAKVSAGSVSRVLNELNGRDEVAPEIRETVTG</sequence>
<keyword evidence="2" id="KW-0238">DNA-binding</keyword>
<dbReference type="GO" id="GO:0003677">
    <property type="term" value="F:DNA binding"/>
    <property type="evidence" value="ECO:0007669"/>
    <property type="project" value="UniProtKB-KW"/>
</dbReference>
<accession>A0ABW9CZ19</accession>
<keyword evidence="3" id="KW-1185">Reference proteome</keyword>
<organism evidence="2 3">
    <name type="scientific">Caballeronia jiangsuensis</name>
    <dbReference type="NCBI Taxonomy" id="1458357"/>
    <lineage>
        <taxon>Bacteria</taxon>
        <taxon>Pseudomonadati</taxon>
        <taxon>Pseudomonadota</taxon>
        <taxon>Betaproteobacteria</taxon>
        <taxon>Burkholderiales</taxon>
        <taxon>Burkholderiaceae</taxon>
        <taxon>Caballeronia</taxon>
    </lineage>
</organism>
<dbReference type="SUPFAM" id="SSF47413">
    <property type="entry name" value="lambda repressor-like DNA-binding domains"/>
    <property type="match status" value="1"/>
</dbReference>
<dbReference type="InterPro" id="IPR000843">
    <property type="entry name" value="HTH_LacI"/>
</dbReference>
<dbReference type="Pfam" id="PF00356">
    <property type="entry name" value="LacI"/>
    <property type="match status" value="1"/>
</dbReference>
<evidence type="ECO:0000313" key="2">
    <source>
        <dbReference type="EMBL" id="MFM0523093.1"/>
    </source>
</evidence>
<protein>
    <submittedName>
        <fullName evidence="2">LacI family DNA-binding transcriptional regulator</fullName>
    </submittedName>
</protein>
<dbReference type="RefSeq" id="WP_235023596.1">
    <property type="nucleotide sequence ID" value="NZ_JAQQDB010000071.1"/>
</dbReference>